<organism evidence="1 2">
    <name type="scientific">[Emmonsia] crescens</name>
    <dbReference type="NCBI Taxonomy" id="73230"/>
    <lineage>
        <taxon>Eukaryota</taxon>
        <taxon>Fungi</taxon>
        <taxon>Dikarya</taxon>
        <taxon>Ascomycota</taxon>
        <taxon>Pezizomycotina</taxon>
        <taxon>Eurotiomycetes</taxon>
        <taxon>Eurotiomycetidae</taxon>
        <taxon>Onygenales</taxon>
        <taxon>Ajellomycetaceae</taxon>
        <taxon>Emergomyces</taxon>
    </lineage>
</organism>
<evidence type="ECO:0000313" key="1">
    <source>
        <dbReference type="EMBL" id="PGH33307.1"/>
    </source>
</evidence>
<dbReference type="AlphaFoldDB" id="A0A2B7ZKG0"/>
<sequence length="97" mass="10954">MPDDVSIKVAVSQPWDTGDYLAFLLRRVYPLAELGAYPGGDGSCGFLHELILHRMIDDRGEYRWEGEHRGSDLMNHVVCKTVKYQANLLAVKGYQEA</sequence>
<name>A0A2B7ZKG0_9EURO</name>
<accession>A0A2B7ZKG0</accession>
<evidence type="ECO:0000313" key="2">
    <source>
        <dbReference type="Proteomes" id="UP000226031"/>
    </source>
</evidence>
<comment type="caution">
    <text evidence="1">The sequence shown here is derived from an EMBL/GenBank/DDBJ whole genome shotgun (WGS) entry which is preliminary data.</text>
</comment>
<keyword evidence="2" id="KW-1185">Reference proteome</keyword>
<reference evidence="1 2" key="1">
    <citation type="submission" date="2017-10" db="EMBL/GenBank/DDBJ databases">
        <title>Comparative genomics in systemic dimorphic fungi from Ajellomycetaceae.</title>
        <authorList>
            <person name="Munoz J.F."/>
            <person name="Mcewen J.G."/>
            <person name="Clay O.K."/>
            <person name="Cuomo C.A."/>
        </authorList>
    </citation>
    <scope>NUCLEOTIDE SEQUENCE [LARGE SCALE GENOMIC DNA]</scope>
    <source>
        <strain evidence="1 2">UAMH4076</strain>
    </source>
</reference>
<dbReference type="Proteomes" id="UP000226031">
    <property type="component" value="Unassembled WGS sequence"/>
</dbReference>
<gene>
    <name evidence="1" type="ORF">GX50_03860</name>
</gene>
<protein>
    <submittedName>
        <fullName evidence="1">Uncharacterized protein</fullName>
    </submittedName>
</protein>
<proteinExistence type="predicted"/>
<dbReference type="EMBL" id="PDND01000066">
    <property type="protein sequence ID" value="PGH33307.1"/>
    <property type="molecule type" value="Genomic_DNA"/>
</dbReference>